<dbReference type="InterPro" id="IPR045540">
    <property type="entry name" value="YegS/DAGK_C"/>
</dbReference>
<keyword evidence="3" id="KW-0444">Lipid biosynthesis</keyword>
<comment type="caution">
    <text evidence="14">The sequence shown here is derived from an EMBL/GenBank/DDBJ whole genome shotgun (WGS) entry which is preliminary data.</text>
</comment>
<evidence type="ECO:0000256" key="3">
    <source>
        <dbReference type="ARBA" id="ARBA00022516"/>
    </source>
</evidence>
<evidence type="ECO:0000259" key="13">
    <source>
        <dbReference type="PROSITE" id="PS50146"/>
    </source>
</evidence>
<dbReference type="NCBIfam" id="TIGR00147">
    <property type="entry name" value="YegS/Rv2252/BmrU family lipid kinase"/>
    <property type="match status" value="1"/>
</dbReference>
<feature type="domain" description="DAGKc" evidence="13">
    <location>
        <begin position="1"/>
        <end position="133"/>
    </location>
</feature>
<dbReference type="Gene3D" id="3.40.50.10330">
    <property type="entry name" value="Probable inorganic polyphosphate/atp-NAD kinase, domain 1"/>
    <property type="match status" value="1"/>
</dbReference>
<dbReference type="InterPro" id="IPR001206">
    <property type="entry name" value="Diacylglycerol_kinase_cat_dom"/>
</dbReference>
<dbReference type="Gene3D" id="2.60.200.40">
    <property type="match status" value="1"/>
</dbReference>
<keyword evidence="7 14" id="KW-0418">Kinase</keyword>
<evidence type="ECO:0000256" key="9">
    <source>
        <dbReference type="ARBA" id="ARBA00022842"/>
    </source>
</evidence>
<gene>
    <name evidence="14" type="ORF">NK125_14650</name>
</gene>
<dbReference type="RefSeq" id="WP_262067407.1">
    <property type="nucleotide sequence ID" value="NZ_JAMXOD010000035.1"/>
</dbReference>
<dbReference type="EMBL" id="JAMZFW010000035">
    <property type="protein sequence ID" value="MCP1103638.1"/>
    <property type="molecule type" value="Genomic_DNA"/>
</dbReference>
<evidence type="ECO:0000256" key="10">
    <source>
        <dbReference type="ARBA" id="ARBA00023098"/>
    </source>
</evidence>
<evidence type="ECO:0000313" key="14">
    <source>
        <dbReference type="EMBL" id="MCP1103638.1"/>
    </source>
</evidence>
<organism evidence="14 15">
    <name type="scientific">Aequitasia blattaphilus</name>
    <dbReference type="NCBI Taxonomy" id="2949332"/>
    <lineage>
        <taxon>Bacteria</taxon>
        <taxon>Bacillati</taxon>
        <taxon>Bacillota</taxon>
        <taxon>Clostridia</taxon>
        <taxon>Lachnospirales</taxon>
        <taxon>Lachnospiraceae</taxon>
        <taxon>Aequitasia</taxon>
    </lineage>
</organism>
<evidence type="ECO:0000256" key="6">
    <source>
        <dbReference type="ARBA" id="ARBA00022741"/>
    </source>
</evidence>
<keyword evidence="5" id="KW-0479">Metal-binding</keyword>
<reference evidence="14 15" key="1">
    <citation type="journal article" date="2022" name="Genome Biol. Evol.">
        <title>Host diet, physiology and behaviors set the stage for Lachnospiraceae cladogenesis.</title>
        <authorList>
            <person name="Vera-Ponce De Leon A."/>
            <person name="Schneider M."/>
            <person name="Jahnes B.C."/>
            <person name="Sadowski V."/>
            <person name="Camuy-Velez L.A."/>
            <person name="Duan J."/>
            <person name="Sabree Z.L."/>
        </authorList>
    </citation>
    <scope>NUCLEOTIDE SEQUENCE [LARGE SCALE GENOMIC DNA]</scope>
    <source>
        <strain evidence="14 15">PAL113</strain>
    </source>
</reference>
<evidence type="ECO:0000256" key="4">
    <source>
        <dbReference type="ARBA" id="ARBA00022679"/>
    </source>
</evidence>
<comment type="cofactor">
    <cofactor evidence="1">
        <name>Mg(2+)</name>
        <dbReference type="ChEBI" id="CHEBI:18420"/>
    </cofactor>
</comment>
<keyword evidence="12" id="KW-1208">Phospholipid metabolism</keyword>
<dbReference type="SMART" id="SM00046">
    <property type="entry name" value="DAGKc"/>
    <property type="match status" value="1"/>
</dbReference>
<keyword evidence="11" id="KW-0594">Phospholipid biosynthesis</keyword>
<evidence type="ECO:0000256" key="12">
    <source>
        <dbReference type="ARBA" id="ARBA00023264"/>
    </source>
</evidence>
<comment type="similarity">
    <text evidence="2">Belongs to the diacylglycerol/lipid kinase family.</text>
</comment>
<dbReference type="SUPFAM" id="SSF111331">
    <property type="entry name" value="NAD kinase/diacylglycerol kinase-like"/>
    <property type="match status" value="1"/>
</dbReference>
<evidence type="ECO:0000256" key="5">
    <source>
        <dbReference type="ARBA" id="ARBA00022723"/>
    </source>
</evidence>
<dbReference type="Proteomes" id="UP001523566">
    <property type="component" value="Unassembled WGS sequence"/>
</dbReference>
<evidence type="ECO:0000256" key="8">
    <source>
        <dbReference type="ARBA" id="ARBA00022840"/>
    </source>
</evidence>
<keyword evidence="6" id="KW-0547">Nucleotide-binding</keyword>
<dbReference type="PANTHER" id="PTHR12358:SF106">
    <property type="entry name" value="LIPID KINASE YEGS"/>
    <property type="match status" value="1"/>
</dbReference>
<evidence type="ECO:0000313" key="15">
    <source>
        <dbReference type="Proteomes" id="UP001523566"/>
    </source>
</evidence>
<dbReference type="InterPro" id="IPR017438">
    <property type="entry name" value="ATP-NAD_kinase_N"/>
</dbReference>
<dbReference type="PROSITE" id="PS50146">
    <property type="entry name" value="DAGK"/>
    <property type="match status" value="1"/>
</dbReference>
<keyword evidence="8" id="KW-0067">ATP-binding</keyword>
<evidence type="ECO:0000256" key="7">
    <source>
        <dbReference type="ARBA" id="ARBA00022777"/>
    </source>
</evidence>
<dbReference type="Pfam" id="PF19279">
    <property type="entry name" value="YegS_C"/>
    <property type="match status" value="1"/>
</dbReference>
<keyword evidence="4" id="KW-0808">Transferase</keyword>
<keyword evidence="15" id="KW-1185">Reference proteome</keyword>
<dbReference type="GO" id="GO:0016301">
    <property type="term" value="F:kinase activity"/>
    <property type="evidence" value="ECO:0007669"/>
    <property type="project" value="UniProtKB-KW"/>
</dbReference>
<keyword evidence="9" id="KW-0460">Magnesium</keyword>
<accession>A0ABT1ECV4</accession>
<dbReference type="InterPro" id="IPR050187">
    <property type="entry name" value="Lipid_Phosphate_FormReg"/>
</dbReference>
<sequence length="322" mass="36493">MKRLLFIYNPHAGKGLLKPKLSDVVDIFVKAGYEVTIYPTQAYRDAYKKVISYDANQYELVVCSGGDGTIDEVVDGMMYRNEDERDPIGYIPTGTTNDFANSLHIPKNLLGAADTAVNGQEFACDVGKFNDSSFVYIAAFGLFTDVSYQTNQEMKNVLGHLAYILEGTKRIFHVPSYKIKVHYDDVEIEEEFVYGMVTNSKSVGGFKNMIGKHVAFDDGVFEVTLIKTPKNPIELQEIVAALLIEQIDTKHMYTFRTCKVTFESEEEIPWTLDGEYGGNHYNVEVENLKQKLRIMVPEDKIKGLLEDKKNITKNCLEQKEEI</sequence>
<dbReference type="InterPro" id="IPR005218">
    <property type="entry name" value="Diacylglycerol/lipid_kinase"/>
</dbReference>
<protein>
    <submittedName>
        <fullName evidence="14">Diacylglycerol kinase family lipid kinase</fullName>
    </submittedName>
</protein>
<dbReference type="Pfam" id="PF00781">
    <property type="entry name" value="DAGK_cat"/>
    <property type="match status" value="1"/>
</dbReference>
<proteinExistence type="inferred from homology"/>
<dbReference type="PANTHER" id="PTHR12358">
    <property type="entry name" value="SPHINGOSINE KINASE"/>
    <property type="match status" value="1"/>
</dbReference>
<keyword evidence="10" id="KW-0443">Lipid metabolism</keyword>
<dbReference type="InterPro" id="IPR016064">
    <property type="entry name" value="NAD/diacylglycerol_kinase_sf"/>
</dbReference>
<evidence type="ECO:0000256" key="11">
    <source>
        <dbReference type="ARBA" id="ARBA00023209"/>
    </source>
</evidence>
<evidence type="ECO:0000256" key="1">
    <source>
        <dbReference type="ARBA" id="ARBA00001946"/>
    </source>
</evidence>
<evidence type="ECO:0000256" key="2">
    <source>
        <dbReference type="ARBA" id="ARBA00005983"/>
    </source>
</evidence>
<name>A0ABT1ECV4_9FIRM</name>